<dbReference type="PRINTS" id="PR00702">
    <property type="entry name" value="ACRIFLAVINRP"/>
</dbReference>
<dbReference type="SUPFAM" id="SSF82866">
    <property type="entry name" value="Multidrug efflux transporter AcrB transmembrane domain"/>
    <property type="match status" value="2"/>
</dbReference>
<evidence type="ECO:0000313" key="3">
    <source>
        <dbReference type="Proteomes" id="UP000309561"/>
    </source>
</evidence>
<dbReference type="Gene3D" id="1.20.1640.10">
    <property type="entry name" value="Multidrug efflux transporter AcrB transmembrane domain"/>
    <property type="match status" value="2"/>
</dbReference>
<gene>
    <name evidence="2" type="ORF">FCU45_03195</name>
</gene>
<feature type="transmembrane region" description="Helical" evidence="1">
    <location>
        <begin position="933"/>
        <end position="955"/>
    </location>
</feature>
<name>A0A4U2Z8A5_9BACT</name>
<dbReference type="Gene3D" id="3.30.70.1320">
    <property type="entry name" value="Multidrug efflux transporter AcrB pore domain like"/>
    <property type="match status" value="1"/>
</dbReference>
<dbReference type="InterPro" id="IPR001036">
    <property type="entry name" value="Acrflvin-R"/>
</dbReference>
<feature type="transmembrane region" description="Helical" evidence="1">
    <location>
        <begin position="453"/>
        <end position="477"/>
    </location>
</feature>
<feature type="transmembrane region" description="Helical" evidence="1">
    <location>
        <begin position="975"/>
        <end position="999"/>
    </location>
</feature>
<feature type="transmembrane region" description="Helical" evidence="1">
    <location>
        <begin position="879"/>
        <end position="898"/>
    </location>
</feature>
<feature type="transmembrane region" description="Helical" evidence="1">
    <location>
        <begin position="330"/>
        <end position="348"/>
    </location>
</feature>
<proteinExistence type="predicted"/>
<evidence type="ECO:0000313" key="2">
    <source>
        <dbReference type="EMBL" id="TKI70304.1"/>
    </source>
</evidence>
<feature type="transmembrane region" description="Helical" evidence="1">
    <location>
        <begin position="1005"/>
        <end position="1029"/>
    </location>
</feature>
<keyword evidence="3" id="KW-1185">Reference proteome</keyword>
<dbReference type="AlphaFoldDB" id="A0A4U2Z8A5"/>
<keyword evidence="1" id="KW-0472">Membrane</keyword>
<dbReference type="Gene3D" id="3.30.2090.10">
    <property type="entry name" value="Multidrug efflux transporter AcrB TolC docking domain, DN and DC subdomains"/>
    <property type="match status" value="2"/>
</dbReference>
<dbReference type="EMBL" id="SZPX01000002">
    <property type="protein sequence ID" value="TKI70304.1"/>
    <property type="molecule type" value="Genomic_DNA"/>
</dbReference>
<comment type="caution">
    <text evidence="2">The sequence shown here is derived from an EMBL/GenBank/DDBJ whole genome shotgun (WGS) entry which is preliminary data.</text>
</comment>
<dbReference type="Gene3D" id="3.30.70.1430">
    <property type="entry name" value="Multidrug efflux transporter AcrB pore domain"/>
    <property type="match status" value="2"/>
</dbReference>
<feature type="transmembrane region" description="Helical" evidence="1">
    <location>
        <begin position="517"/>
        <end position="535"/>
    </location>
</feature>
<dbReference type="RefSeq" id="WP_137012217.1">
    <property type="nucleotide sequence ID" value="NZ_SZPX01000002.1"/>
</dbReference>
<keyword evidence="1" id="KW-0812">Transmembrane</keyword>
<feature type="transmembrane region" description="Helical" evidence="1">
    <location>
        <begin position="905"/>
        <end position="927"/>
    </location>
</feature>
<feature type="transmembrane region" description="Helical" evidence="1">
    <location>
        <begin position="427"/>
        <end position="447"/>
    </location>
</feature>
<feature type="transmembrane region" description="Helical" evidence="1">
    <location>
        <begin position="14"/>
        <end position="34"/>
    </location>
</feature>
<dbReference type="PANTHER" id="PTHR32063:SF33">
    <property type="entry name" value="RND SUPERFAMILY EFFLUX PUMP PERMEASE COMPONENT"/>
    <property type="match status" value="1"/>
</dbReference>
<dbReference type="Pfam" id="PF00873">
    <property type="entry name" value="ACR_tran"/>
    <property type="match status" value="1"/>
</dbReference>
<dbReference type="Gene3D" id="3.30.70.1440">
    <property type="entry name" value="Multidrug efflux transporter AcrB pore domain"/>
    <property type="match status" value="1"/>
</dbReference>
<feature type="transmembrane region" description="Helical" evidence="1">
    <location>
        <begin position="355"/>
        <end position="375"/>
    </location>
</feature>
<reference evidence="2 3" key="1">
    <citation type="submission" date="2019-04" db="EMBL/GenBank/DDBJ databases">
        <title>Sulfurimonas crateris sp. nov. a facultative anaerobic sulfur-oxidizing chemolithautotrophic bacterium isolated from a terrestrial mud vulcano.</title>
        <authorList>
            <person name="Ratnikova N.M."/>
            <person name="Slobodkin A.I."/>
            <person name="Merkel A.Y."/>
            <person name="Novikov A."/>
            <person name="Bonch-Osmolovskaya E.A."/>
            <person name="Slobodkina G.B."/>
        </authorList>
    </citation>
    <scope>NUCLEOTIDE SEQUENCE [LARGE SCALE GENOMIC DNA]</scope>
    <source>
        <strain evidence="2 3">SN118</strain>
    </source>
</reference>
<accession>A0A4U2Z8A5</accession>
<dbReference type="SUPFAM" id="SSF82693">
    <property type="entry name" value="Multidrug efflux transporter AcrB pore domain, PN1, PN2, PC1 and PC2 subdomains"/>
    <property type="match status" value="2"/>
</dbReference>
<keyword evidence="1" id="KW-1133">Transmembrane helix</keyword>
<protein>
    <submittedName>
        <fullName evidence="2">Efflux RND transporter permease subunit</fullName>
    </submittedName>
</protein>
<dbReference type="GO" id="GO:0005886">
    <property type="term" value="C:plasma membrane"/>
    <property type="evidence" value="ECO:0007669"/>
    <property type="project" value="TreeGrafter"/>
</dbReference>
<organism evidence="2 3">
    <name type="scientific">Sulfurimonas crateris</name>
    <dbReference type="NCBI Taxonomy" id="2574727"/>
    <lineage>
        <taxon>Bacteria</taxon>
        <taxon>Pseudomonadati</taxon>
        <taxon>Campylobacterota</taxon>
        <taxon>Epsilonproteobacteria</taxon>
        <taxon>Campylobacterales</taxon>
        <taxon>Sulfurimonadaceae</taxon>
        <taxon>Sulfurimonas</taxon>
    </lineage>
</organism>
<sequence>MIRRFLEFAIDKPLLNHILLTFIFVLSIFAYVNIPKEIFPPMNMDKVTISGGYVGTSADVLDKMVVKTIEDDLQNISELDIMKTTIKNGSFSIIADIKPGSDNANVLNDVKDIVSSVKKDLPADMAEPIAKIQLHNFPLALVALAGDRPKEELLLRAEELKSKLSKLKELSEITIRGDAEEELVIKINEQKVQAFGLQPAMAVEALRNISSVFPIGTIKDRGSHLYISTYNGEKNKIDIESTVINVGGSRVRVGDIADVSFKLSDETELSHYNGVRNISINVAKAKEGNAIELVKQVRALLKESEKLHPELRYEIYADTSVWIKNRLNTVFANITFGLMLVFLAMLIFINRGIALVVAIGIPLSFMIGLIATEIMGDSLNMLSLLGALIALGMLVDEAIVVAENIYRHLENGMERREAAIVGAQEMFPAVLTATLTTVFAFLPMLLLSGEMGMFIKIIPIMITVLLLSSLFEAFYFLPLHAHDFLKVSHSDSSTRKIWKKLTSWHSAVLHFVFKKRWVSLIVMVVTILSLTAVMIKNSKFQLFPDFDTTQVYVYGKVNVNNELEDTEAIVTELERELLKHIKGDDISSITSVIGFKLDAKNMVETGEHLFHIFIDLSERAADNAFDEYISPYLSIEYDAEILKRERDAREIAKDVERVVEPFRTLQESGNIIFEELVVKVPGAGVVASDIEISLSAADEKKTMQGIKELEDALRAVEGVSNISNDATLGEKELKLRVNEYGQQLGFNEELISKELRAYYLKGEYGKMFNDSGLVRIKIESGVNEQINSIERVEVQVPSSDTFVLLKDVCDFIITQGFVALQKENGERIRTVVASIDKKIITSAEVMKKLDPAFAKLESDGYKLEIKGEEKENAKNKRELMQSALIAIFLIFITLVWLFDSIKKSLIVISTIPLVLLGVFFGHMVMGINLTMPGMIGVVGLAGVVVNDGLIVVNFIKSARNVEELMKQAQTRLRPILLTSLTTVLGLSTLIFFASGQAMILQPMAISLGFGIAWATVLNLVYVPLLYAVVFRVKDVQISENSKVV</sequence>
<dbReference type="GO" id="GO:0042910">
    <property type="term" value="F:xenobiotic transmembrane transporter activity"/>
    <property type="evidence" value="ECO:0007669"/>
    <property type="project" value="TreeGrafter"/>
</dbReference>
<dbReference type="SUPFAM" id="SSF82714">
    <property type="entry name" value="Multidrug efflux transporter AcrB TolC docking domain, DN and DC subdomains"/>
    <property type="match status" value="1"/>
</dbReference>
<dbReference type="OrthoDB" id="8430015at2"/>
<evidence type="ECO:0000256" key="1">
    <source>
        <dbReference type="SAM" id="Phobius"/>
    </source>
</evidence>
<dbReference type="InterPro" id="IPR027463">
    <property type="entry name" value="AcrB_DN_DC_subdom"/>
</dbReference>
<dbReference type="Proteomes" id="UP000309561">
    <property type="component" value="Unassembled WGS sequence"/>
</dbReference>
<feature type="transmembrane region" description="Helical" evidence="1">
    <location>
        <begin position="381"/>
        <end position="406"/>
    </location>
</feature>
<dbReference type="PANTHER" id="PTHR32063">
    <property type="match status" value="1"/>
</dbReference>